<name>A0A383VY52_TETOB</name>
<protein>
    <recommendedName>
        <fullName evidence="5">Meiotic nuclear division protein 1 homolog</fullName>
    </recommendedName>
</protein>
<dbReference type="Pfam" id="PF18517">
    <property type="entry name" value="LZ3wCH"/>
    <property type="match status" value="1"/>
</dbReference>
<evidence type="ECO:0000256" key="1">
    <source>
        <dbReference type="ARBA" id="ARBA00004123"/>
    </source>
</evidence>
<comment type="similarity">
    <text evidence="2 5">Belongs to the MND1 family.</text>
</comment>
<dbReference type="STRING" id="3088.A0A383VY52"/>
<comment type="subcellular location">
    <subcellularLocation>
        <location evidence="1 5">Nucleus</location>
    </subcellularLocation>
</comment>
<dbReference type="Pfam" id="PF03962">
    <property type="entry name" value="Mnd1"/>
    <property type="match status" value="1"/>
</dbReference>
<keyword evidence="4 5" id="KW-0539">Nucleus</keyword>
<comment type="function">
    <text evidence="5">Required for proper homologous chromosome pairing and efficient cross-over and intragenic recombination during meiosis.</text>
</comment>
<dbReference type="InterPro" id="IPR040661">
    <property type="entry name" value="LZ3wCH"/>
</dbReference>
<dbReference type="GO" id="GO:0003690">
    <property type="term" value="F:double-stranded DNA binding"/>
    <property type="evidence" value="ECO:0007669"/>
    <property type="project" value="InterPro"/>
</dbReference>
<sequence>MSLEEKRDKVLEVFTESADVFVLKDVEKLAARKGVVLQSIKEVLQSLVDDGMVNQERIGSSNYFWAFPAEQSTKIINDIERTKNEIAAAEKRQQEIAAQVQQAKQGKEDSSDREQLMQQLRQLQAEVEAQQQELQQYADSDPELLAHLSQAAQYAREAANRWQDNVFALQSWCKAKFAGREGDVDTFFKDQGFNEDAEYFA</sequence>
<evidence type="ECO:0000256" key="2">
    <source>
        <dbReference type="ARBA" id="ARBA00005981"/>
    </source>
</evidence>
<dbReference type="AlphaFoldDB" id="A0A383VY52"/>
<organism evidence="6 7">
    <name type="scientific">Tetradesmus obliquus</name>
    <name type="common">Green alga</name>
    <name type="synonym">Acutodesmus obliquus</name>
    <dbReference type="NCBI Taxonomy" id="3088"/>
    <lineage>
        <taxon>Eukaryota</taxon>
        <taxon>Viridiplantae</taxon>
        <taxon>Chlorophyta</taxon>
        <taxon>core chlorophytes</taxon>
        <taxon>Chlorophyceae</taxon>
        <taxon>CS clade</taxon>
        <taxon>Sphaeropleales</taxon>
        <taxon>Scenedesmaceae</taxon>
        <taxon>Tetradesmus</taxon>
    </lineage>
</organism>
<dbReference type="InterPro" id="IPR040453">
    <property type="entry name" value="Mnd1_HTH"/>
</dbReference>
<dbReference type="EMBL" id="FNXT01000960">
    <property type="protein sequence ID" value="SZX69860.1"/>
    <property type="molecule type" value="Genomic_DNA"/>
</dbReference>
<dbReference type="PIRSF" id="PIRSF026991">
    <property type="entry name" value="Mnd1"/>
    <property type="match status" value="1"/>
</dbReference>
<dbReference type="GO" id="GO:0007131">
    <property type="term" value="P:reciprocal meiotic recombination"/>
    <property type="evidence" value="ECO:0007669"/>
    <property type="project" value="InterPro"/>
</dbReference>
<keyword evidence="3" id="KW-0175">Coiled coil</keyword>
<evidence type="ECO:0000313" key="6">
    <source>
        <dbReference type="EMBL" id="SZX69860.1"/>
    </source>
</evidence>
<dbReference type="InterPro" id="IPR005647">
    <property type="entry name" value="Mnd1"/>
</dbReference>
<evidence type="ECO:0000256" key="4">
    <source>
        <dbReference type="ARBA" id="ARBA00023242"/>
    </source>
</evidence>
<dbReference type="Proteomes" id="UP000256970">
    <property type="component" value="Unassembled WGS sequence"/>
</dbReference>
<evidence type="ECO:0000256" key="5">
    <source>
        <dbReference type="PIRNR" id="PIRNR026991"/>
    </source>
</evidence>
<gene>
    <name evidence="6" type="ORF">BQ4739_LOCUS10130</name>
</gene>
<evidence type="ECO:0000256" key="3">
    <source>
        <dbReference type="ARBA" id="ARBA00023054"/>
    </source>
</evidence>
<accession>A0A383VY52</accession>
<dbReference type="GO" id="GO:0005634">
    <property type="term" value="C:nucleus"/>
    <property type="evidence" value="ECO:0007669"/>
    <property type="project" value="UniProtKB-SubCell"/>
</dbReference>
<proteinExistence type="inferred from homology"/>
<keyword evidence="7" id="KW-1185">Reference proteome</keyword>
<evidence type="ECO:0000313" key="7">
    <source>
        <dbReference type="Proteomes" id="UP000256970"/>
    </source>
</evidence>
<reference evidence="6 7" key="1">
    <citation type="submission" date="2016-10" db="EMBL/GenBank/DDBJ databases">
        <authorList>
            <person name="Cai Z."/>
        </authorList>
    </citation>
    <scope>NUCLEOTIDE SEQUENCE [LARGE SCALE GENOMIC DNA]</scope>
</reference>